<evidence type="ECO:0000256" key="4">
    <source>
        <dbReference type="ARBA" id="ARBA00022691"/>
    </source>
</evidence>
<keyword evidence="2 5" id="KW-0489">Methyltransferase</keyword>
<sequence length="534" mass="59738">MDLSDHNRGTKRKYSGDKHLGASPDDVTSARHSTPPFPDHTTTIRSTDVGRRDEEYYRTLYDRELNFRVLGKQDAALGALLQGGGGGSHLDFADPHAIMQLTKTLLRLDFSLRIELPLDRLCPPVPNRHNYVLWLKDLVDSSSPSYSQAYEPERRVTGLDIGTGASLIYPLLACAQRPAWSFVATDVDAKSLAFARRNVELNNLQSRVRVEGRHVDASLVPLDELGIEAMDFVMVNPPFYTSEFELLDLARLKSRPPNSACTGAPIEMVCEGGEVGFVSRIIEESLELRTRVQWYTSMLGKQSSLDVLIGMLVEHGIDNYAVTAFVQGNKTRRWALGWSFGHRRPSVRASRSSELTVSKRLLPFPTESTVIRESLSVIDIHAAKMVLCEAMESLSLVSWEWDVRVSRGVGFADGNVWSRSYRRRKERQQQATASSSPQHHDVSTKNIKTKPEPDLSTIQKPRHGIADCAFGFTISVQVERNAHDAGDRVVLVVRWLQGRDYQLFESFTGMIRNTILRLARTSEGDQVVAESASA</sequence>
<dbReference type="InterPro" id="IPR017182">
    <property type="entry name" value="METTL16/PsiM"/>
</dbReference>
<keyword evidence="4 6" id="KW-0949">S-adenosyl-L-methionine</keyword>
<evidence type="ECO:0000256" key="3">
    <source>
        <dbReference type="ARBA" id="ARBA00022679"/>
    </source>
</evidence>
<dbReference type="GO" id="GO:0008168">
    <property type="term" value="F:methyltransferase activity"/>
    <property type="evidence" value="ECO:0007669"/>
    <property type="project" value="UniProtKB-UniRule"/>
</dbReference>
<keyword evidence="3 5" id="KW-0808">Transferase</keyword>
<feature type="binding site" evidence="6">
    <location>
        <position position="186"/>
    </location>
    <ligand>
        <name>S-adenosyl-L-methionine</name>
        <dbReference type="ChEBI" id="CHEBI:59789"/>
    </ligand>
</feature>
<keyword evidence="9" id="KW-1185">Reference proteome</keyword>
<feature type="compositionally biased region" description="Basic and acidic residues" evidence="7">
    <location>
        <begin position="1"/>
        <end position="20"/>
    </location>
</feature>
<evidence type="ECO:0000256" key="6">
    <source>
        <dbReference type="PIRSR" id="PIRSR037350-1"/>
    </source>
</evidence>
<dbReference type="InterPro" id="IPR010286">
    <property type="entry name" value="METTL16/RlmF"/>
</dbReference>
<dbReference type="GO" id="GO:0070475">
    <property type="term" value="P:rRNA base methylation"/>
    <property type="evidence" value="ECO:0007669"/>
    <property type="project" value="TreeGrafter"/>
</dbReference>
<dbReference type="OMA" id="HQGRYDF"/>
<dbReference type="PANTHER" id="PTHR13393:SF0">
    <property type="entry name" value="RNA N6-ADENOSINE-METHYLTRANSFERASE METTL16"/>
    <property type="match status" value="1"/>
</dbReference>
<dbReference type="Proteomes" id="UP000012174">
    <property type="component" value="Unassembled WGS sequence"/>
</dbReference>
<feature type="binding site" evidence="6">
    <location>
        <position position="236"/>
    </location>
    <ligand>
        <name>S-adenosyl-L-methionine</name>
        <dbReference type="ChEBI" id="CHEBI:59789"/>
    </ligand>
</feature>
<name>M7T7F6_EUTLA</name>
<protein>
    <recommendedName>
        <fullName evidence="5">U6 small nuclear RNA (adenine-(43)-N(6))-methyltransferase</fullName>
        <ecNumber evidence="5">2.1.1.-</ecNumber>
    </recommendedName>
</protein>
<organism evidence="8 9">
    <name type="scientific">Eutypa lata (strain UCR-EL1)</name>
    <name type="common">Grapevine dieback disease fungus</name>
    <name type="synonym">Eutypa armeniacae</name>
    <dbReference type="NCBI Taxonomy" id="1287681"/>
    <lineage>
        <taxon>Eukaryota</taxon>
        <taxon>Fungi</taxon>
        <taxon>Dikarya</taxon>
        <taxon>Ascomycota</taxon>
        <taxon>Pezizomycotina</taxon>
        <taxon>Sordariomycetes</taxon>
        <taxon>Xylariomycetidae</taxon>
        <taxon>Xylariales</taxon>
        <taxon>Diatrypaceae</taxon>
        <taxon>Eutypa</taxon>
    </lineage>
</organism>
<dbReference type="SUPFAM" id="SSF53335">
    <property type="entry name" value="S-adenosyl-L-methionine-dependent methyltransferases"/>
    <property type="match status" value="1"/>
</dbReference>
<dbReference type="HOGENOM" id="CLU_027534_0_1_1"/>
<evidence type="ECO:0000313" key="8">
    <source>
        <dbReference type="EMBL" id="EMR65741.1"/>
    </source>
</evidence>
<dbReference type="STRING" id="1287681.M7T7F6"/>
<dbReference type="OrthoDB" id="514248at2759"/>
<dbReference type="PANTHER" id="PTHR13393">
    <property type="entry name" value="SAM-DEPENDENT METHYLTRANSFERASE"/>
    <property type="match status" value="1"/>
</dbReference>
<reference evidence="9" key="1">
    <citation type="journal article" date="2013" name="Genome Announc.">
        <title>Draft genome sequence of the grapevine dieback fungus Eutypa lata UCR-EL1.</title>
        <authorList>
            <person name="Blanco-Ulate B."/>
            <person name="Rolshausen P.E."/>
            <person name="Cantu D."/>
        </authorList>
    </citation>
    <scope>NUCLEOTIDE SEQUENCE [LARGE SCALE GENOMIC DNA]</scope>
    <source>
        <strain evidence="9">UCR-EL1</strain>
    </source>
</reference>
<evidence type="ECO:0000256" key="1">
    <source>
        <dbReference type="ARBA" id="ARBA00005878"/>
    </source>
</evidence>
<dbReference type="EMBL" id="KB706796">
    <property type="protein sequence ID" value="EMR65741.1"/>
    <property type="molecule type" value="Genomic_DNA"/>
</dbReference>
<comment type="similarity">
    <text evidence="1 5">Belongs to the methyltransferase superfamily. METTL16/RlmF family.</text>
</comment>
<feature type="region of interest" description="Disordered" evidence="7">
    <location>
        <begin position="1"/>
        <end position="48"/>
    </location>
</feature>
<dbReference type="AlphaFoldDB" id="M7T7F6"/>
<dbReference type="PIRSF" id="PIRSF037350">
    <property type="entry name" value="Mtase_ZK1128_prd"/>
    <property type="match status" value="1"/>
</dbReference>
<dbReference type="GO" id="GO:0005634">
    <property type="term" value="C:nucleus"/>
    <property type="evidence" value="ECO:0007669"/>
    <property type="project" value="TreeGrafter"/>
</dbReference>
<evidence type="ECO:0000313" key="9">
    <source>
        <dbReference type="Proteomes" id="UP000012174"/>
    </source>
</evidence>
<feature type="region of interest" description="Disordered" evidence="7">
    <location>
        <begin position="422"/>
        <end position="455"/>
    </location>
</feature>
<feature type="binding site" evidence="6">
    <location>
        <position position="128"/>
    </location>
    <ligand>
        <name>S-adenosyl-L-methionine</name>
        <dbReference type="ChEBI" id="CHEBI:59789"/>
    </ligand>
</feature>
<gene>
    <name evidence="8" type="ORF">UCREL1_7286</name>
</gene>
<proteinExistence type="inferred from homology"/>
<evidence type="ECO:0000256" key="5">
    <source>
        <dbReference type="PIRNR" id="PIRNR037350"/>
    </source>
</evidence>
<dbReference type="Gene3D" id="3.40.50.150">
    <property type="entry name" value="Vaccinia Virus protein VP39"/>
    <property type="match status" value="1"/>
</dbReference>
<feature type="binding site" evidence="6">
    <location>
        <position position="162"/>
    </location>
    <ligand>
        <name>S-adenosyl-L-methionine</name>
        <dbReference type="ChEBI" id="CHEBI:59789"/>
    </ligand>
</feature>
<evidence type="ECO:0000256" key="7">
    <source>
        <dbReference type="SAM" id="MobiDB-lite"/>
    </source>
</evidence>
<dbReference type="CDD" id="cd02440">
    <property type="entry name" value="AdoMet_MTases"/>
    <property type="match status" value="1"/>
</dbReference>
<dbReference type="EC" id="2.1.1.-" evidence="5"/>
<evidence type="ECO:0000256" key="2">
    <source>
        <dbReference type="ARBA" id="ARBA00022603"/>
    </source>
</evidence>
<feature type="compositionally biased region" description="Basic and acidic residues" evidence="7">
    <location>
        <begin position="438"/>
        <end position="453"/>
    </location>
</feature>
<dbReference type="KEGG" id="ela:UCREL1_7286"/>
<dbReference type="InterPro" id="IPR029063">
    <property type="entry name" value="SAM-dependent_MTases_sf"/>
</dbReference>
<dbReference type="eggNOG" id="KOG2912">
    <property type="taxonomic scope" value="Eukaryota"/>
</dbReference>
<accession>M7T7F6</accession>
<dbReference type="Pfam" id="PF05971">
    <property type="entry name" value="Methyltransf_10"/>
    <property type="match status" value="1"/>
</dbReference>